<comment type="similarity">
    <text evidence="1 5 6">Belongs to the bacterial ribosomal protein bL20 family.</text>
</comment>
<dbReference type="PRINTS" id="PR00062">
    <property type="entry name" value="RIBOSOMALL20"/>
</dbReference>
<dbReference type="InterPro" id="IPR035566">
    <property type="entry name" value="Ribosomal_protein_bL20_C"/>
</dbReference>
<keyword evidence="8" id="KW-0934">Plastid</keyword>
<evidence type="ECO:0000256" key="3">
    <source>
        <dbReference type="ARBA" id="ARBA00023274"/>
    </source>
</evidence>
<dbReference type="SUPFAM" id="SSF74731">
    <property type="entry name" value="Ribosomal protein L20"/>
    <property type="match status" value="1"/>
</dbReference>
<keyword evidence="5 7" id="KW-0699">rRNA-binding</keyword>
<organism evidence="8">
    <name type="scientific">Elliptochloris bilobata</name>
    <dbReference type="NCBI Taxonomy" id="381761"/>
    <lineage>
        <taxon>Eukaryota</taxon>
        <taxon>Viridiplantae</taxon>
        <taxon>Chlorophyta</taxon>
        <taxon>core chlorophytes</taxon>
        <taxon>Trebouxiophyceae</taxon>
        <taxon>Trebouxiophyceae incertae sedis</taxon>
        <taxon>Elliptochloris clade</taxon>
        <taxon>Elliptochloris</taxon>
    </lineage>
</organism>
<comment type="subcellular location">
    <subcellularLocation>
        <location evidence="5">Plastid</location>
        <location evidence="5">Chloroplast</location>
    </subcellularLocation>
</comment>
<dbReference type="EMBL" id="KM462887">
    <property type="protein sequence ID" value="AIT95607.1"/>
    <property type="molecule type" value="Genomic_DNA"/>
</dbReference>
<reference evidence="8" key="1">
    <citation type="journal article" date="2014" name="BMC Evol. Biol.">
        <title>Chloroplast phylogenomic analysis resolves deep-level relationships within the green algal class Trebouxiophyceae.</title>
        <authorList>
            <person name="Lemieux C."/>
            <person name="Otis C."/>
            <person name="Turmel M."/>
        </authorList>
    </citation>
    <scope>NUCLEOTIDE SEQUENCE</scope>
</reference>
<accession>A0A097KQZ6</accession>
<dbReference type="RefSeq" id="YP_009106760.1">
    <property type="nucleotide sequence ID" value="NC_025548.1"/>
</dbReference>
<evidence type="ECO:0000256" key="1">
    <source>
        <dbReference type="ARBA" id="ARBA00007698"/>
    </source>
</evidence>
<dbReference type="InterPro" id="IPR005813">
    <property type="entry name" value="Ribosomal_bL20"/>
</dbReference>
<keyword evidence="3 5" id="KW-0687">Ribonucleoprotein</keyword>
<dbReference type="GeneID" id="22161300"/>
<sequence>MTRVKRGNVARRRRNKILKIAKGFRGSSSTLFRTANQHALKALSASHRDRLQRRRDFRSLWITRINAAVRSQGIKYNDFLFSLRSSKMCLNRKVLAQLASRDEIAFQHVVDLMKEVE</sequence>
<dbReference type="Pfam" id="PF00453">
    <property type="entry name" value="Ribosomal_L20"/>
    <property type="match status" value="1"/>
</dbReference>
<dbReference type="GO" id="GO:0005840">
    <property type="term" value="C:ribosome"/>
    <property type="evidence" value="ECO:0007669"/>
    <property type="project" value="UniProtKB-KW"/>
</dbReference>
<dbReference type="GO" id="GO:0000027">
    <property type="term" value="P:ribosomal large subunit assembly"/>
    <property type="evidence" value="ECO:0007669"/>
    <property type="project" value="UniProtKB-UniRule"/>
</dbReference>
<dbReference type="GO" id="GO:0019843">
    <property type="term" value="F:rRNA binding"/>
    <property type="evidence" value="ECO:0007669"/>
    <property type="project" value="UniProtKB-UniRule"/>
</dbReference>
<keyword evidence="2 5" id="KW-0689">Ribosomal protein</keyword>
<dbReference type="GO" id="GO:0009507">
    <property type="term" value="C:chloroplast"/>
    <property type="evidence" value="ECO:0007669"/>
    <property type="project" value="UniProtKB-SubCell"/>
</dbReference>
<dbReference type="AlphaFoldDB" id="A0A097KQZ6"/>
<dbReference type="Gene3D" id="1.10.1900.20">
    <property type="entry name" value="Ribosomal protein L20"/>
    <property type="match status" value="1"/>
</dbReference>
<keyword evidence="5 7" id="KW-0694">RNA-binding</keyword>
<dbReference type="FunFam" id="1.10.1900.20:FF:000001">
    <property type="entry name" value="50S ribosomal protein L20"/>
    <property type="match status" value="1"/>
</dbReference>
<dbReference type="NCBIfam" id="TIGR01032">
    <property type="entry name" value="rplT_bact"/>
    <property type="match status" value="1"/>
</dbReference>
<dbReference type="Gene3D" id="6.10.160.10">
    <property type="match status" value="1"/>
</dbReference>
<dbReference type="GO" id="GO:0006412">
    <property type="term" value="P:translation"/>
    <property type="evidence" value="ECO:0007669"/>
    <property type="project" value="InterPro"/>
</dbReference>
<dbReference type="GO" id="GO:1990904">
    <property type="term" value="C:ribonucleoprotein complex"/>
    <property type="evidence" value="ECO:0007669"/>
    <property type="project" value="UniProtKB-KW"/>
</dbReference>
<geneLocation type="chloroplast" evidence="8"/>
<evidence type="ECO:0000256" key="4">
    <source>
        <dbReference type="ARBA" id="ARBA00035295"/>
    </source>
</evidence>
<evidence type="ECO:0000256" key="6">
    <source>
        <dbReference type="RuleBase" id="RU000561"/>
    </source>
</evidence>
<protein>
    <recommendedName>
        <fullName evidence="4 5">Large ribosomal subunit protein bL20c</fullName>
    </recommendedName>
</protein>
<evidence type="ECO:0000313" key="8">
    <source>
        <dbReference type="EMBL" id="AIT95607.1"/>
    </source>
</evidence>
<evidence type="ECO:0000256" key="7">
    <source>
        <dbReference type="RuleBase" id="RU004311"/>
    </source>
</evidence>
<evidence type="ECO:0000256" key="2">
    <source>
        <dbReference type="ARBA" id="ARBA00022980"/>
    </source>
</evidence>
<dbReference type="GO" id="GO:0003735">
    <property type="term" value="F:structural constituent of ribosome"/>
    <property type="evidence" value="ECO:0007669"/>
    <property type="project" value="InterPro"/>
</dbReference>
<gene>
    <name evidence="5 8" type="primary">rpl20</name>
</gene>
<name>A0A097KQZ6_9CHLO</name>
<dbReference type="HAMAP" id="MF_00382">
    <property type="entry name" value="Ribosomal_bL20"/>
    <property type="match status" value="1"/>
</dbReference>
<comment type="function">
    <text evidence="5 7">Binds directly to 23S ribosomal RNA and is necessary for the in vitro assembly process of the 50S ribosomal subunit. It is not involved in the protein synthesizing functions of that subunit.</text>
</comment>
<keyword evidence="8" id="KW-0150">Chloroplast</keyword>
<evidence type="ECO:0000256" key="5">
    <source>
        <dbReference type="HAMAP-Rule" id="MF_00382"/>
    </source>
</evidence>
<proteinExistence type="inferred from homology"/>
<dbReference type="CDD" id="cd07026">
    <property type="entry name" value="Ribosomal_L20"/>
    <property type="match status" value="1"/>
</dbReference>
<dbReference type="PANTHER" id="PTHR10986">
    <property type="entry name" value="39S RIBOSOMAL PROTEIN L20"/>
    <property type="match status" value="1"/>
</dbReference>